<reference evidence="1 2" key="1">
    <citation type="submission" date="2015-05" db="EMBL/GenBank/DDBJ databases">
        <title>Genome sequences of Pluralibacter gergoviae.</title>
        <authorList>
            <person name="Greninger A.L."/>
            <person name="Miller S."/>
        </authorList>
    </citation>
    <scope>NUCLEOTIDE SEQUENCE [LARGE SCALE GENOMIC DNA]</scope>
    <source>
        <strain evidence="1 2">JS81F13</strain>
    </source>
</reference>
<keyword evidence="2" id="KW-1185">Reference proteome</keyword>
<accession>A0A0F0VD47</accession>
<dbReference type="InterPro" id="IPR010265">
    <property type="entry name" value="Phage_lambda_TipM"/>
</dbReference>
<name>A0A0F0VD47_PLUGE</name>
<dbReference type="RefSeq" id="WP_045290480.1">
    <property type="nucleotide sequence ID" value="NZ_JZYL01000038.1"/>
</dbReference>
<dbReference type="AlphaFoldDB" id="A0A0F0VD47"/>
<sequence length="115" mass="12877">MSIETFSWRIQAASQSPTKSTDNIRKVQFGDGYSQVSGNGINEESLSYEFSFSGDVKTALDIYKFLRRHKTKSFAFKPPFGELALWRVGANTLQQTPLSKKIISVTATFEQAFAP</sequence>
<proteinExistence type="predicted"/>
<comment type="caution">
    <text evidence="1">The sequence shown here is derived from an EMBL/GenBank/DDBJ whole genome shotgun (WGS) entry which is preliminary data.</text>
</comment>
<evidence type="ECO:0000313" key="2">
    <source>
        <dbReference type="Proteomes" id="UP000036196"/>
    </source>
</evidence>
<evidence type="ECO:0000313" key="1">
    <source>
        <dbReference type="EMBL" id="KMK08711.1"/>
    </source>
</evidence>
<gene>
    <name evidence="1" type="ORF">ABW06_24500</name>
</gene>
<protein>
    <submittedName>
        <fullName evidence="1">Phage minor tail protein</fullName>
    </submittedName>
</protein>
<organism evidence="1 2">
    <name type="scientific">Pluralibacter gergoviae</name>
    <name type="common">Enterobacter gergoviae</name>
    <dbReference type="NCBI Taxonomy" id="61647"/>
    <lineage>
        <taxon>Bacteria</taxon>
        <taxon>Pseudomonadati</taxon>
        <taxon>Pseudomonadota</taxon>
        <taxon>Gammaproteobacteria</taxon>
        <taxon>Enterobacterales</taxon>
        <taxon>Enterobacteriaceae</taxon>
        <taxon>Pluralibacter</taxon>
    </lineage>
</organism>
<dbReference type="Proteomes" id="UP000036196">
    <property type="component" value="Unassembled WGS sequence"/>
</dbReference>
<dbReference type="Pfam" id="PF05939">
    <property type="entry name" value="Phage_min_tail"/>
    <property type="match status" value="1"/>
</dbReference>
<dbReference type="PATRIC" id="fig|61647.13.peg.3168"/>
<dbReference type="EMBL" id="LDZF01000045">
    <property type="protein sequence ID" value="KMK08711.1"/>
    <property type="molecule type" value="Genomic_DNA"/>
</dbReference>